<dbReference type="GO" id="GO:0051287">
    <property type="term" value="F:NAD binding"/>
    <property type="evidence" value="ECO:0007669"/>
    <property type="project" value="InterPro"/>
</dbReference>
<evidence type="ECO:0000256" key="6">
    <source>
        <dbReference type="ARBA" id="ARBA00023027"/>
    </source>
</evidence>
<protein>
    <recommendedName>
        <fullName evidence="3 8">3-hydroxyisobutyrate dehydrogenase</fullName>
        <shortName evidence="8">HIBADH</shortName>
        <ecNumber evidence="3 8">1.1.1.31</ecNumber>
    </recommendedName>
</protein>
<evidence type="ECO:0000256" key="2">
    <source>
        <dbReference type="ARBA" id="ARBA00006013"/>
    </source>
</evidence>
<dbReference type="UniPathway" id="UPA00362"/>
<evidence type="ECO:0000259" key="9">
    <source>
        <dbReference type="Pfam" id="PF03446"/>
    </source>
</evidence>
<dbReference type="InterPro" id="IPR008927">
    <property type="entry name" value="6-PGluconate_DH-like_C_sf"/>
</dbReference>
<dbReference type="SUPFAM" id="SSF48179">
    <property type="entry name" value="6-phosphogluconate dehydrogenase C-terminal domain-like"/>
    <property type="match status" value="1"/>
</dbReference>
<dbReference type="GO" id="GO:0008442">
    <property type="term" value="F:3-hydroxyisobutyrate dehydrogenase activity"/>
    <property type="evidence" value="ECO:0007669"/>
    <property type="project" value="UniProtKB-EC"/>
</dbReference>
<dbReference type="InterPro" id="IPR006115">
    <property type="entry name" value="6PGDH_NADP-bd"/>
</dbReference>
<accession>A0A061S1T0</accession>
<organism evidence="11">
    <name type="scientific">Tetraselmis sp. GSL018</name>
    <dbReference type="NCBI Taxonomy" id="582737"/>
    <lineage>
        <taxon>Eukaryota</taxon>
        <taxon>Viridiplantae</taxon>
        <taxon>Chlorophyta</taxon>
        <taxon>core chlorophytes</taxon>
        <taxon>Chlorodendrophyceae</taxon>
        <taxon>Chlorodendrales</taxon>
        <taxon>Chlorodendraceae</taxon>
        <taxon>Tetraselmis</taxon>
    </lineage>
</organism>
<comment type="similarity">
    <text evidence="2">Belongs to the HIBADH-related family. 3-hydroxyisobutyrate dehydrogenase subfamily.</text>
</comment>
<name>A0A061S1T0_9CHLO</name>
<evidence type="ECO:0000313" key="11">
    <source>
        <dbReference type="EMBL" id="JAC78168.1"/>
    </source>
</evidence>
<dbReference type="Gene3D" id="3.40.50.720">
    <property type="entry name" value="NAD(P)-binding Rossmann-like Domain"/>
    <property type="match status" value="1"/>
</dbReference>
<evidence type="ECO:0000256" key="4">
    <source>
        <dbReference type="ARBA" id="ARBA00022456"/>
    </source>
</evidence>
<keyword evidence="4 8" id="KW-0101">Branched-chain amino acid catabolism</keyword>
<dbReference type="InterPro" id="IPR002204">
    <property type="entry name" value="3-OH-isobutyrate_DH-rel_CS"/>
</dbReference>
<dbReference type="Pfam" id="PF03446">
    <property type="entry name" value="NAD_binding_2"/>
    <property type="match status" value="1"/>
</dbReference>
<sequence length="398" mass="41292">MSGYLLRAFHRYKGNQIRDMYNAVVRLQTLQALPPFVRSMNSNVQYKVGFIGLGNMGSQMASRLIDDGHCLVVYDTDKTAADALASKGAVGAPSPAELAATPGLAAIITMLPGPEAVMDVYCDKATGVFSARNGVSAPLLLDCSTVDPATSRVLAASALQAPLSVSSRPLAGTANPLLMDAPVSGGTAGAAAGTLTFMCGGRPEAFDAARPILSAMGKRLVHCGGSGSGQAAKLCNNLVLAIQMAGVSEGMALGRRLGLDPALLADIFNSSTAACWSSGTNNPCPGVVDSAPASRGYEGGFGARLMVKDLGLAISAAELADSPVPVGSLVQNMYQVVCDEGHGPRDFSSIFQHVYGGGLRREEALPPRRRGERLVRVEPVTWRRQQGTGTLCASRSLP</sequence>
<reference evidence="11" key="1">
    <citation type="submission" date="2014-05" db="EMBL/GenBank/DDBJ databases">
        <title>The transcriptome of the halophilic microalga Tetraselmis sp. GSL018 isolated from the Great Salt Lake, Utah.</title>
        <authorList>
            <person name="Jinkerson R.E."/>
            <person name="D'Adamo S."/>
            <person name="Posewitz M.C."/>
        </authorList>
    </citation>
    <scope>NUCLEOTIDE SEQUENCE</scope>
    <source>
        <strain evidence="11">GSL018</strain>
    </source>
</reference>
<feature type="domain" description="3-hydroxyisobutyrate dehydrogenase-like NAD-binding" evidence="10">
    <location>
        <begin position="227"/>
        <end position="352"/>
    </location>
</feature>
<evidence type="ECO:0000256" key="7">
    <source>
        <dbReference type="ARBA" id="ARBA00049197"/>
    </source>
</evidence>
<dbReference type="FunFam" id="1.10.1040.10:FF:000006">
    <property type="entry name" value="3-hydroxyisobutyrate dehydrogenase"/>
    <property type="match status" value="1"/>
</dbReference>
<dbReference type="AlphaFoldDB" id="A0A061S1T0"/>
<evidence type="ECO:0000256" key="1">
    <source>
        <dbReference type="ARBA" id="ARBA00005109"/>
    </source>
</evidence>
<evidence type="ECO:0000256" key="8">
    <source>
        <dbReference type="RuleBase" id="RU910714"/>
    </source>
</evidence>
<dbReference type="EC" id="1.1.1.31" evidence="3 8"/>
<proteinExistence type="inferred from homology"/>
<dbReference type="Pfam" id="PF14833">
    <property type="entry name" value="NAD_binding_11"/>
    <property type="match status" value="1"/>
</dbReference>
<dbReference type="InterPro" id="IPR011548">
    <property type="entry name" value="HIBADH"/>
</dbReference>
<dbReference type="EMBL" id="GBEZ01007283">
    <property type="protein sequence ID" value="JAC78168.1"/>
    <property type="molecule type" value="Transcribed_RNA"/>
</dbReference>
<dbReference type="InterPro" id="IPR029154">
    <property type="entry name" value="HIBADH-like_NADP-bd"/>
</dbReference>
<comment type="catalytic activity">
    <reaction evidence="7 8">
        <text>3-hydroxy-2-methylpropanoate + NAD(+) = 2-methyl-3-oxopropanoate + NADH + H(+)</text>
        <dbReference type="Rhea" id="RHEA:17681"/>
        <dbReference type="ChEBI" id="CHEBI:11805"/>
        <dbReference type="ChEBI" id="CHEBI:15378"/>
        <dbReference type="ChEBI" id="CHEBI:57540"/>
        <dbReference type="ChEBI" id="CHEBI:57700"/>
        <dbReference type="ChEBI" id="CHEBI:57945"/>
        <dbReference type="EC" id="1.1.1.31"/>
    </reaction>
</comment>
<dbReference type="GO" id="GO:0050661">
    <property type="term" value="F:NADP binding"/>
    <property type="evidence" value="ECO:0007669"/>
    <property type="project" value="InterPro"/>
</dbReference>
<evidence type="ECO:0000259" key="10">
    <source>
        <dbReference type="Pfam" id="PF14833"/>
    </source>
</evidence>
<evidence type="ECO:0000256" key="5">
    <source>
        <dbReference type="ARBA" id="ARBA00023002"/>
    </source>
</evidence>
<evidence type="ECO:0000256" key="3">
    <source>
        <dbReference type="ARBA" id="ARBA00012991"/>
    </source>
</evidence>
<dbReference type="PROSITE" id="PS00895">
    <property type="entry name" value="3_HYDROXYISOBUT_DH"/>
    <property type="match status" value="1"/>
</dbReference>
<keyword evidence="5 8" id="KW-0560">Oxidoreductase</keyword>
<feature type="domain" description="6-phosphogluconate dehydrogenase NADP-binding" evidence="9">
    <location>
        <begin position="47"/>
        <end position="224"/>
    </location>
</feature>
<dbReference type="NCBIfam" id="TIGR01692">
    <property type="entry name" value="HIBADH"/>
    <property type="match status" value="1"/>
</dbReference>
<dbReference type="InterPro" id="IPR036291">
    <property type="entry name" value="NAD(P)-bd_dom_sf"/>
</dbReference>
<dbReference type="GO" id="GO:0006574">
    <property type="term" value="P:L-valine catabolic process"/>
    <property type="evidence" value="ECO:0007669"/>
    <property type="project" value="UniProtKB-UniPathway"/>
</dbReference>
<keyword evidence="6 8" id="KW-0520">NAD</keyword>
<comment type="pathway">
    <text evidence="1 8">Amino-acid degradation; L-valine degradation.</text>
</comment>
<dbReference type="PANTHER" id="PTHR22981:SF7">
    <property type="entry name" value="3-HYDROXYISOBUTYRATE DEHYDROGENASE, MITOCHONDRIAL"/>
    <property type="match status" value="1"/>
</dbReference>
<feature type="non-terminal residue" evidence="11">
    <location>
        <position position="398"/>
    </location>
</feature>
<dbReference type="Gene3D" id="1.10.1040.10">
    <property type="entry name" value="N-(1-d-carboxylethyl)-l-norvaline Dehydrogenase, domain 2"/>
    <property type="match status" value="1"/>
</dbReference>
<gene>
    <name evidence="11" type="primary">MMSB</name>
    <name evidence="11" type="ORF">TSPGSL018_15848</name>
</gene>
<dbReference type="InterPro" id="IPR013328">
    <property type="entry name" value="6PGD_dom2"/>
</dbReference>
<dbReference type="SUPFAM" id="SSF51735">
    <property type="entry name" value="NAD(P)-binding Rossmann-fold domains"/>
    <property type="match status" value="1"/>
</dbReference>
<dbReference type="PANTHER" id="PTHR22981">
    <property type="entry name" value="3-HYDROXYISOBUTYRATE DEHYDROGENASE-RELATED"/>
    <property type="match status" value="1"/>
</dbReference>